<feature type="region of interest" description="Disordered" evidence="1">
    <location>
        <begin position="407"/>
        <end position="452"/>
    </location>
</feature>
<keyword evidence="3" id="KW-1185">Reference proteome</keyword>
<feature type="region of interest" description="Disordered" evidence="1">
    <location>
        <begin position="294"/>
        <end position="323"/>
    </location>
</feature>
<feature type="region of interest" description="Disordered" evidence="1">
    <location>
        <begin position="101"/>
        <end position="120"/>
    </location>
</feature>
<dbReference type="EMBL" id="BPLQ01010363">
    <property type="protein sequence ID" value="GIY50271.1"/>
    <property type="molecule type" value="Genomic_DNA"/>
</dbReference>
<feature type="compositionally biased region" description="Basic and acidic residues" evidence="1">
    <location>
        <begin position="407"/>
        <end position="421"/>
    </location>
</feature>
<dbReference type="SUPFAM" id="SSF50729">
    <property type="entry name" value="PH domain-like"/>
    <property type="match status" value="1"/>
</dbReference>
<proteinExistence type="predicted"/>
<feature type="compositionally biased region" description="Basic and acidic residues" evidence="1">
    <location>
        <begin position="442"/>
        <end position="452"/>
    </location>
</feature>
<feature type="compositionally biased region" description="Basic residues" evidence="1">
    <location>
        <begin position="1"/>
        <end position="12"/>
    </location>
</feature>
<protein>
    <submittedName>
        <fullName evidence="2">PH domain-containing protein</fullName>
    </submittedName>
</protein>
<feature type="region of interest" description="Disordered" evidence="1">
    <location>
        <begin position="550"/>
        <end position="575"/>
    </location>
</feature>
<dbReference type="CDD" id="cd00821">
    <property type="entry name" value="PH"/>
    <property type="match status" value="1"/>
</dbReference>
<reference evidence="2 3" key="1">
    <citation type="submission" date="2021-06" db="EMBL/GenBank/DDBJ databases">
        <title>Caerostris darwini draft genome.</title>
        <authorList>
            <person name="Kono N."/>
            <person name="Arakawa K."/>
        </authorList>
    </citation>
    <scope>NUCLEOTIDE SEQUENCE [LARGE SCALE GENOMIC DNA]</scope>
</reference>
<sequence length="785" mass="87929">MPLSKLFHRRSSTQKDRKSSLTPSPDPSPNVESGKFFPKASNSSESDPLKVESKPPLNPDKMNLGSEETVVDEKVVESKNSNANPEVDVSNDGVCDVQDATNRRYSVPNPEEFKKSVRSKTRSLSCREGEIVVPKTRRRKCESESAASTSTDDEGFEDKIIQLRERDLEKVIGQCVNKLIRESILTAVKNVTVEDVLKSISRSSSESSESDGYPETVEQKLHSGSVSEYANVEMIHSFEEPSSENQVSDEIDGCLLARDPKESVESSNSIHPQNSMIDTVFTGDQLEDNLKAETDTSSQINESSMGQESFAATAEDPESRTPDEIDGCVLKSDVIDISEFTNDQSFVIEKNTILNNDLTETLKDNLQIKVPNEPETDLKVDETCHESPTVNEDLKNIEQQEHENSNAIKHLEDGEQKKVDKEDDAIVQPPQETHSFEEDDSKENKSVKKSDDVHCLKGELVETDVKNLVEDITLKVEAEFSRETSMDGYQADIEESASIHSIASESSCENVKEVKQQVESVQESEKPKKSLRVESDLMAMSGDDFSHLLSPTPESPAVDLGENLPEQKQSPEEEKKVNWKVGYLHVKLPHKTRNKGHLKVWKKRCVAIQLDEFANDPANPCLVLSVYSGDSVAARKHSASFWKSVSCQKAVIYRSSSRTHPYSFTVSDDQKAVVHLAGDSEAITQEWMAAIRAILWPPSPVVQLEKMLNGRQFEISLIDNEFSYHAGLLGMYGYMTITPKKLTLVHPQQGYVIQEWYLNTVDKFQLMQQTRIEDVNKVLSMTTCR</sequence>
<feature type="compositionally biased region" description="Polar residues" evidence="1">
    <location>
        <begin position="295"/>
        <end position="307"/>
    </location>
</feature>
<accession>A0AAV4TXI2</accession>
<feature type="region of interest" description="Disordered" evidence="1">
    <location>
        <begin position="1"/>
        <end position="93"/>
    </location>
</feature>
<evidence type="ECO:0000256" key="1">
    <source>
        <dbReference type="SAM" id="MobiDB-lite"/>
    </source>
</evidence>
<gene>
    <name evidence="2" type="primary">X975_01697</name>
    <name evidence="2" type="ORF">CDAR_319331</name>
</gene>
<organism evidence="2 3">
    <name type="scientific">Caerostris darwini</name>
    <dbReference type="NCBI Taxonomy" id="1538125"/>
    <lineage>
        <taxon>Eukaryota</taxon>
        <taxon>Metazoa</taxon>
        <taxon>Ecdysozoa</taxon>
        <taxon>Arthropoda</taxon>
        <taxon>Chelicerata</taxon>
        <taxon>Arachnida</taxon>
        <taxon>Araneae</taxon>
        <taxon>Araneomorphae</taxon>
        <taxon>Entelegynae</taxon>
        <taxon>Araneoidea</taxon>
        <taxon>Araneidae</taxon>
        <taxon>Caerostris</taxon>
    </lineage>
</organism>
<dbReference type="AlphaFoldDB" id="A0AAV4TXI2"/>
<feature type="region of interest" description="Disordered" evidence="1">
    <location>
        <begin position="200"/>
        <end position="222"/>
    </location>
</feature>
<dbReference type="Proteomes" id="UP001054837">
    <property type="component" value="Unassembled WGS sequence"/>
</dbReference>
<dbReference type="Gene3D" id="2.30.29.30">
    <property type="entry name" value="Pleckstrin-homology domain (PH domain)/Phosphotyrosine-binding domain (PTB)"/>
    <property type="match status" value="1"/>
</dbReference>
<evidence type="ECO:0000313" key="3">
    <source>
        <dbReference type="Proteomes" id="UP001054837"/>
    </source>
</evidence>
<comment type="caution">
    <text evidence="2">The sequence shown here is derived from an EMBL/GenBank/DDBJ whole genome shotgun (WGS) entry which is preliminary data.</text>
</comment>
<name>A0AAV4TXI2_9ARAC</name>
<evidence type="ECO:0000313" key="2">
    <source>
        <dbReference type="EMBL" id="GIY50271.1"/>
    </source>
</evidence>
<dbReference type="InterPro" id="IPR011993">
    <property type="entry name" value="PH-like_dom_sf"/>
</dbReference>